<reference evidence="2 3" key="1">
    <citation type="journal article" date="2019" name="Commun. Biol.">
        <title>The bagworm genome reveals a unique fibroin gene that provides high tensile strength.</title>
        <authorList>
            <person name="Kono N."/>
            <person name="Nakamura H."/>
            <person name="Ohtoshi R."/>
            <person name="Tomita M."/>
            <person name="Numata K."/>
            <person name="Arakawa K."/>
        </authorList>
    </citation>
    <scope>NUCLEOTIDE SEQUENCE [LARGE SCALE GENOMIC DNA]</scope>
</reference>
<feature type="region of interest" description="Disordered" evidence="1">
    <location>
        <begin position="247"/>
        <end position="278"/>
    </location>
</feature>
<evidence type="ECO:0000313" key="3">
    <source>
        <dbReference type="Proteomes" id="UP000299102"/>
    </source>
</evidence>
<evidence type="ECO:0000256" key="1">
    <source>
        <dbReference type="SAM" id="MobiDB-lite"/>
    </source>
</evidence>
<feature type="region of interest" description="Disordered" evidence="1">
    <location>
        <begin position="180"/>
        <end position="209"/>
    </location>
</feature>
<name>A0A4C1U8P2_EUMVA</name>
<protein>
    <submittedName>
        <fullName evidence="2">Uncharacterized protein</fullName>
    </submittedName>
</protein>
<evidence type="ECO:0000313" key="2">
    <source>
        <dbReference type="EMBL" id="GBP22689.1"/>
    </source>
</evidence>
<keyword evidence="3" id="KW-1185">Reference proteome</keyword>
<dbReference type="Proteomes" id="UP000299102">
    <property type="component" value="Unassembled WGS sequence"/>
</dbReference>
<comment type="caution">
    <text evidence="2">The sequence shown here is derived from an EMBL/GenBank/DDBJ whole genome shotgun (WGS) entry which is preliminary data.</text>
</comment>
<feature type="compositionally biased region" description="Low complexity" evidence="1">
    <location>
        <begin position="188"/>
        <end position="200"/>
    </location>
</feature>
<proteinExistence type="predicted"/>
<dbReference type="AlphaFoldDB" id="A0A4C1U8P2"/>
<organism evidence="2 3">
    <name type="scientific">Eumeta variegata</name>
    <name type="common">Bagworm moth</name>
    <name type="synonym">Eumeta japonica</name>
    <dbReference type="NCBI Taxonomy" id="151549"/>
    <lineage>
        <taxon>Eukaryota</taxon>
        <taxon>Metazoa</taxon>
        <taxon>Ecdysozoa</taxon>
        <taxon>Arthropoda</taxon>
        <taxon>Hexapoda</taxon>
        <taxon>Insecta</taxon>
        <taxon>Pterygota</taxon>
        <taxon>Neoptera</taxon>
        <taxon>Endopterygota</taxon>
        <taxon>Lepidoptera</taxon>
        <taxon>Glossata</taxon>
        <taxon>Ditrysia</taxon>
        <taxon>Tineoidea</taxon>
        <taxon>Psychidae</taxon>
        <taxon>Oiketicinae</taxon>
        <taxon>Eumeta</taxon>
    </lineage>
</organism>
<gene>
    <name evidence="2" type="ORF">EVAR_13970_1</name>
</gene>
<accession>A0A4C1U8P2</accession>
<sequence length="351" mass="38600">MAHILRLGEEFKPSAVQGYHRTSQSGIRLISIRLRTLYKFDVSNLSMLSFTLFKIEASRSSRQVPILATSRAELRQDSDTRVNVMFRNVRFIVNIFVRSPRVRWSLNFPFLYIQSIASCSTEQPLYDKYGSFKTADLTDVRSEKLGRRCRRRRAGIVLRASVLYAASGPGGRERRAVIDGGGAGGARTAGARPSAPAAGRGRSRGTRPARAIRARRRAQSALPAHVRNAFPRTPFLHIVVVVDGDGARSRDSPGAGGRGVDVAEMPAGGRRPRPASRPVTHVPLCCRCSTALDGRPTFATTVAHPPTADLRTEGFVHPLNNYFRLTSYTVPAYACGFGPRVHRSHAPEEKP</sequence>
<dbReference type="EMBL" id="BGZK01000142">
    <property type="protein sequence ID" value="GBP22689.1"/>
    <property type="molecule type" value="Genomic_DNA"/>
</dbReference>